<name>A0A2M7BU16_9BACT</name>
<evidence type="ECO:0000256" key="8">
    <source>
        <dbReference type="ARBA" id="ARBA00023136"/>
    </source>
</evidence>
<dbReference type="EMBL" id="PEUX01000061">
    <property type="protein sequence ID" value="PIV10039.1"/>
    <property type="molecule type" value="Genomic_DNA"/>
</dbReference>
<dbReference type="InterPro" id="IPR003838">
    <property type="entry name" value="ABC3_permease_C"/>
</dbReference>
<evidence type="ECO:0000259" key="13">
    <source>
        <dbReference type="Pfam" id="PF18075"/>
    </source>
</evidence>
<feature type="transmembrane region" description="Helical" evidence="11">
    <location>
        <begin position="231"/>
        <end position="253"/>
    </location>
</feature>
<protein>
    <recommendedName>
        <fullName evidence="3 10">Cell division protein FtsX</fullName>
    </recommendedName>
</protein>
<evidence type="ECO:0000256" key="9">
    <source>
        <dbReference type="ARBA" id="ARBA00023306"/>
    </source>
</evidence>
<sequence length="302" mass="34226">MFTSLIRVIKAGWLGFWRNRWLSATAIGMISLAILGIISLLLMNVLIGSLITNLEDKIDVSVYFKLDTSEKDILETRKELVKLNEVRSVEYVSRQEALNRFKEKHQDNQVLIQSLRELESNPLKASLNIKAQMASQYENVVGFLNQSKYQEIIDKINYLENKAVIARLSSITTTIRQGGLLVLIILAFLAALVSYNTIRLTIYSSQKEIKVMKLVGASNWFVRGPFIIEGAIYGIIAAVIALLVLHPLLWYLAPKITAYLPGTDLYYFFQVNFVALFFLQLAIGITLGTVSSWIAIRRYLDI</sequence>
<evidence type="ECO:0000313" key="14">
    <source>
        <dbReference type="EMBL" id="PIV10039.1"/>
    </source>
</evidence>
<feature type="transmembrane region" description="Helical" evidence="11">
    <location>
        <begin position="21"/>
        <end position="47"/>
    </location>
</feature>
<feature type="transmembrane region" description="Helical" evidence="11">
    <location>
        <begin position="273"/>
        <end position="296"/>
    </location>
</feature>
<dbReference type="GO" id="GO:0051301">
    <property type="term" value="P:cell division"/>
    <property type="evidence" value="ECO:0007669"/>
    <property type="project" value="UniProtKB-KW"/>
</dbReference>
<evidence type="ECO:0000256" key="10">
    <source>
        <dbReference type="PIRNR" id="PIRNR003097"/>
    </source>
</evidence>
<keyword evidence="5 10" id="KW-0132">Cell division</keyword>
<feature type="transmembrane region" description="Helical" evidence="11">
    <location>
        <begin position="178"/>
        <end position="198"/>
    </location>
</feature>
<evidence type="ECO:0000256" key="3">
    <source>
        <dbReference type="ARBA" id="ARBA00021907"/>
    </source>
</evidence>
<comment type="similarity">
    <text evidence="2 10">Belongs to the ABC-4 integral membrane protein family. FtsX subfamily.</text>
</comment>
<keyword evidence="6 11" id="KW-0812">Transmembrane</keyword>
<gene>
    <name evidence="14" type="ORF">COS49_02665</name>
</gene>
<feature type="domain" description="ABC3 transporter permease C-terminal" evidence="12">
    <location>
        <begin position="181"/>
        <end position="300"/>
    </location>
</feature>
<reference evidence="15" key="1">
    <citation type="submission" date="2017-09" db="EMBL/GenBank/DDBJ databases">
        <title>Depth-based differentiation of microbial function through sediment-hosted aquifers and enrichment of novel symbionts in the deep terrestrial subsurface.</title>
        <authorList>
            <person name="Probst A.J."/>
            <person name="Ladd B."/>
            <person name="Jarett J.K."/>
            <person name="Geller-Mcgrath D.E."/>
            <person name="Sieber C.M.K."/>
            <person name="Emerson J.B."/>
            <person name="Anantharaman K."/>
            <person name="Thomas B.C."/>
            <person name="Malmstrom R."/>
            <person name="Stieglmeier M."/>
            <person name="Klingl A."/>
            <person name="Woyke T."/>
            <person name="Ryan C.M."/>
            <person name="Banfield J.F."/>
        </authorList>
    </citation>
    <scope>NUCLEOTIDE SEQUENCE [LARGE SCALE GENOMIC DNA]</scope>
</reference>
<organism evidence="14 15">
    <name type="scientific">Candidatus Portnoybacteria bacterium CG03_land_8_20_14_0_80_41_10</name>
    <dbReference type="NCBI Taxonomy" id="1974808"/>
    <lineage>
        <taxon>Bacteria</taxon>
        <taxon>Candidatus Portnoyibacteriota</taxon>
    </lineage>
</organism>
<accession>A0A2M7BU16</accession>
<dbReference type="AlphaFoldDB" id="A0A2M7BU16"/>
<evidence type="ECO:0000313" key="15">
    <source>
        <dbReference type="Proteomes" id="UP000229894"/>
    </source>
</evidence>
<dbReference type="InterPro" id="IPR004513">
    <property type="entry name" value="FtsX"/>
</dbReference>
<dbReference type="PANTHER" id="PTHR47755:SF1">
    <property type="entry name" value="CELL DIVISION PROTEIN FTSX"/>
    <property type="match status" value="1"/>
</dbReference>
<dbReference type="PANTHER" id="PTHR47755">
    <property type="entry name" value="CELL DIVISION PROTEIN FTSX"/>
    <property type="match status" value="1"/>
</dbReference>
<keyword evidence="4 10" id="KW-1003">Cell membrane</keyword>
<evidence type="ECO:0000256" key="6">
    <source>
        <dbReference type="ARBA" id="ARBA00022692"/>
    </source>
</evidence>
<keyword evidence="8 10" id="KW-0472">Membrane</keyword>
<dbReference type="Pfam" id="PF18075">
    <property type="entry name" value="FtsX_ECD"/>
    <property type="match status" value="1"/>
</dbReference>
<dbReference type="Proteomes" id="UP000229894">
    <property type="component" value="Unassembled WGS sequence"/>
</dbReference>
<keyword evidence="7 11" id="KW-1133">Transmembrane helix</keyword>
<proteinExistence type="inferred from homology"/>
<evidence type="ECO:0000256" key="1">
    <source>
        <dbReference type="ARBA" id="ARBA00004651"/>
    </source>
</evidence>
<evidence type="ECO:0000256" key="2">
    <source>
        <dbReference type="ARBA" id="ARBA00007379"/>
    </source>
</evidence>
<dbReference type="PIRSF" id="PIRSF003097">
    <property type="entry name" value="FtsX"/>
    <property type="match status" value="1"/>
</dbReference>
<comment type="subcellular location">
    <subcellularLocation>
        <location evidence="1">Cell membrane</location>
        <topology evidence="1">Multi-pass membrane protein</topology>
    </subcellularLocation>
</comment>
<evidence type="ECO:0000256" key="5">
    <source>
        <dbReference type="ARBA" id="ARBA00022618"/>
    </source>
</evidence>
<dbReference type="Gene3D" id="3.30.70.3040">
    <property type="match status" value="1"/>
</dbReference>
<dbReference type="Pfam" id="PF02687">
    <property type="entry name" value="FtsX"/>
    <property type="match status" value="1"/>
</dbReference>
<dbReference type="GO" id="GO:0005886">
    <property type="term" value="C:plasma membrane"/>
    <property type="evidence" value="ECO:0007669"/>
    <property type="project" value="UniProtKB-SubCell"/>
</dbReference>
<evidence type="ECO:0000256" key="7">
    <source>
        <dbReference type="ARBA" id="ARBA00022989"/>
    </source>
</evidence>
<evidence type="ECO:0000256" key="4">
    <source>
        <dbReference type="ARBA" id="ARBA00022475"/>
    </source>
</evidence>
<keyword evidence="9 10" id="KW-0131">Cell cycle</keyword>
<comment type="caution">
    <text evidence="14">The sequence shown here is derived from an EMBL/GenBank/DDBJ whole genome shotgun (WGS) entry which is preliminary data.</text>
</comment>
<evidence type="ECO:0000256" key="11">
    <source>
        <dbReference type="SAM" id="Phobius"/>
    </source>
</evidence>
<feature type="domain" description="FtsX extracellular" evidence="13">
    <location>
        <begin position="59"/>
        <end position="145"/>
    </location>
</feature>
<dbReference type="InterPro" id="IPR040690">
    <property type="entry name" value="FtsX_ECD"/>
</dbReference>
<evidence type="ECO:0000259" key="12">
    <source>
        <dbReference type="Pfam" id="PF02687"/>
    </source>
</evidence>